<dbReference type="EMBL" id="JASGXD010000021">
    <property type="protein sequence ID" value="KAK5999696.1"/>
    <property type="molecule type" value="Genomic_DNA"/>
</dbReference>
<dbReference type="InterPro" id="IPR052228">
    <property type="entry name" value="Sec_Metab_Biosynth_Oxidored"/>
</dbReference>
<evidence type="ECO:0000313" key="3">
    <source>
        <dbReference type="Proteomes" id="UP001341245"/>
    </source>
</evidence>
<keyword evidence="1" id="KW-0560">Oxidoreductase</keyword>
<protein>
    <recommendedName>
        <fullName evidence="4">NAD(P)-binding protein</fullName>
    </recommendedName>
</protein>
<proteinExistence type="predicted"/>
<accession>A0ABR0T6T5</accession>
<organism evidence="2 3">
    <name type="scientific">Aureobasidium pullulans</name>
    <name type="common">Black yeast</name>
    <name type="synonym">Pullularia pullulans</name>
    <dbReference type="NCBI Taxonomy" id="5580"/>
    <lineage>
        <taxon>Eukaryota</taxon>
        <taxon>Fungi</taxon>
        <taxon>Dikarya</taxon>
        <taxon>Ascomycota</taxon>
        <taxon>Pezizomycotina</taxon>
        <taxon>Dothideomycetes</taxon>
        <taxon>Dothideomycetidae</taxon>
        <taxon>Dothideales</taxon>
        <taxon>Saccotheciaceae</taxon>
        <taxon>Aureobasidium</taxon>
    </lineage>
</organism>
<evidence type="ECO:0000313" key="2">
    <source>
        <dbReference type="EMBL" id="KAK5999696.1"/>
    </source>
</evidence>
<dbReference type="Pfam" id="PF00106">
    <property type="entry name" value="adh_short"/>
    <property type="match status" value="1"/>
</dbReference>
<evidence type="ECO:0000256" key="1">
    <source>
        <dbReference type="ARBA" id="ARBA00023002"/>
    </source>
</evidence>
<dbReference type="Gene3D" id="3.40.50.720">
    <property type="entry name" value="NAD(P)-binding Rossmann-like Domain"/>
    <property type="match status" value="1"/>
</dbReference>
<dbReference type="PANTHER" id="PTHR47534">
    <property type="entry name" value="YALI0E05731P"/>
    <property type="match status" value="1"/>
</dbReference>
<dbReference type="PANTHER" id="PTHR47534:SF3">
    <property type="entry name" value="ALCOHOL DEHYDROGENASE-LIKE C-TERMINAL DOMAIN-CONTAINING PROTEIN"/>
    <property type="match status" value="1"/>
</dbReference>
<comment type="caution">
    <text evidence="2">The sequence shown here is derived from an EMBL/GenBank/DDBJ whole genome shotgun (WGS) entry which is preliminary data.</text>
</comment>
<dbReference type="Proteomes" id="UP001341245">
    <property type="component" value="Unassembled WGS sequence"/>
</dbReference>
<reference evidence="2 3" key="1">
    <citation type="submission" date="2023-11" db="EMBL/GenBank/DDBJ databases">
        <title>Draft genome sequence and annotation of the polyextremotolerant black yeast-like fungus Aureobasidium pullulans NRRL 62042.</title>
        <authorList>
            <person name="Dielentheis-Frenken M.R.E."/>
            <person name="Wibberg D."/>
            <person name="Blank L.M."/>
            <person name="Tiso T."/>
        </authorList>
    </citation>
    <scope>NUCLEOTIDE SEQUENCE [LARGE SCALE GENOMIC DNA]</scope>
    <source>
        <strain evidence="2 3">NRRL 62042</strain>
    </source>
</reference>
<dbReference type="SUPFAM" id="SSF51735">
    <property type="entry name" value="NAD(P)-binding Rossmann-fold domains"/>
    <property type="match status" value="1"/>
</dbReference>
<evidence type="ECO:0008006" key="4">
    <source>
        <dbReference type="Google" id="ProtNLM"/>
    </source>
</evidence>
<gene>
    <name evidence="2" type="ORF">QM012_005102</name>
</gene>
<dbReference type="InterPro" id="IPR002347">
    <property type="entry name" value="SDR_fam"/>
</dbReference>
<dbReference type="InterPro" id="IPR036291">
    <property type="entry name" value="NAD(P)-bd_dom_sf"/>
</dbReference>
<keyword evidence="3" id="KW-1185">Reference proteome</keyword>
<name>A0ABR0T6T5_AURPU</name>
<sequence length="355" mass="39286">MVKLTTVTAANAALIKKQPLTAVFVGATNGIGEFTVRELCKTHGHNGPGLRIVIVGRNEKVAQQIITECRSVCSSVDFHFVQGGDISLLHSVDEACDQLRTVLETTKTSGIDMLVMTQGKVEFGPRIDTKEGLDKSMSLLYYSRMRFITNLLPSLLCSTLPLGARVISIYAGGMETMGTLHSSDLSLDQPKHYSFGNCRTHSVAMKTMSFEDLATKHAGKLSCSHMYPGLVVHKGFDDPNYPWWFKIVWRIMKPFARFFPMYLTPEEIGQRVLFQATGDRYAARGLESGTKVVDATNGVKGGGAYSVTYTNEVNDVSEFYQKLRAEKFQEAVLQHTENVFRAIEKDGVFQSTKAG</sequence>